<feature type="transmembrane region" description="Helical" evidence="7">
    <location>
        <begin position="299"/>
        <end position="318"/>
    </location>
</feature>
<feature type="transmembrane region" description="Helical" evidence="7">
    <location>
        <begin position="461"/>
        <end position="482"/>
    </location>
</feature>
<protein>
    <recommendedName>
        <fullName evidence="10">Major facilitator superfamily (MFS) profile domain-containing protein</fullName>
    </recommendedName>
</protein>
<evidence type="ECO:0000256" key="7">
    <source>
        <dbReference type="SAM" id="Phobius"/>
    </source>
</evidence>
<reference evidence="8 9" key="1">
    <citation type="journal article" date="2016" name="Front. Microbiol.">
        <title>Genome and transcriptome sequences reveal the specific parasitism of the nematophagous Purpureocillium lilacinum 36-1.</title>
        <authorList>
            <person name="Xie J."/>
            <person name="Li S."/>
            <person name="Mo C."/>
            <person name="Xiao X."/>
            <person name="Peng D."/>
            <person name="Wang G."/>
            <person name="Xiao Y."/>
        </authorList>
    </citation>
    <scope>NUCLEOTIDE SEQUENCE [LARGE SCALE GENOMIC DNA]</scope>
    <source>
        <strain evidence="8 9">36-1</strain>
    </source>
</reference>
<keyword evidence="3 7" id="KW-0812">Transmembrane</keyword>
<evidence type="ECO:0000256" key="4">
    <source>
        <dbReference type="ARBA" id="ARBA00022989"/>
    </source>
</evidence>
<evidence type="ECO:0000256" key="5">
    <source>
        <dbReference type="ARBA" id="ARBA00023136"/>
    </source>
</evidence>
<feature type="transmembrane region" description="Helical" evidence="7">
    <location>
        <begin position="330"/>
        <end position="351"/>
    </location>
</feature>
<dbReference type="GO" id="GO:0022857">
    <property type="term" value="F:transmembrane transporter activity"/>
    <property type="evidence" value="ECO:0007669"/>
    <property type="project" value="InterPro"/>
</dbReference>
<dbReference type="EMBL" id="LCWV01000024">
    <property type="protein sequence ID" value="PWI66520.1"/>
    <property type="molecule type" value="Genomic_DNA"/>
</dbReference>
<gene>
    <name evidence="8" type="ORF">PCL_04933</name>
</gene>
<keyword evidence="2" id="KW-0813">Transport</keyword>
<dbReference type="GO" id="GO:0016020">
    <property type="term" value="C:membrane"/>
    <property type="evidence" value="ECO:0007669"/>
    <property type="project" value="UniProtKB-SubCell"/>
</dbReference>
<accession>A0A2U3DW90</accession>
<feature type="transmembrane region" description="Helical" evidence="7">
    <location>
        <begin position="551"/>
        <end position="574"/>
    </location>
</feature>
<dbReference type="Pfam" id="PF07690">
    <property type="entry name" value="MFS_1"/>
    <property type="match status" value="1"/>
</dbReference>
<proteinExistence type="predicted"/>
<keyword evidence="4 7" id="KW-1133">Transmembrane helix</keyword>
<dbReference type="FunFam" id="1.20.1250.20:FF:000018">
    <property type="entry name" value="MFS transporter permease"/>
    <property type="match status" value="1"/>
</dbReference>
<evidence type="ECO:0000313" key="9">
    <source>
        <dbReference type="Proteomes" id="UP000245956"/>
    </source>
</evidence>
<feature type="transmembrane region" description="Helical" evidence="7">
    <location>
        <begin position="525"/>
        <end position="545"/>
    </location>
</feature>
<dbReference type="AlphaFoldDB" id="A0A2U3DW90"/>
<feature type="transmembrane region" description="Helical" evidence="7">
    <location>
        <begin position="494"/>
        <end position="518"/>
    </location>
</feature>
<organism evidence="8 9">
    <name type="scientific">Purpureocillium lilacinum</name>
    <name type="common">Paecilomyces lilacinus</name>
    <dbReference type="NCBI Taxonomy" id="33203"/>
    <lineage>
        <taxon>Eukaryota</taxon>
        <taxon>Fungi</taxon>
        <taxon>Dikarya</taxon>
        <taxon>Ascomycota</taxon>
        <taxon>Pezizomycotina</taxon>
        <taxon>Sordariomycetes</taxon>
        <taxon>Hypocreomycetidae</taxon>
        <taxon>Hypocreales</taxon>
        <taxon>Ophiocordycipitaceae</taxon>
        <taxon>Purpureocillium</taxon>
    </lineage>
</organism>
<comment type="subcellular location">
    <subcellularLocation>
        <location evidence="1">Membrane</location>
        <topology evidence="1">Multi-pass membrane protein</topology>
    </subcellularLocation>
</comment>
<name>A0A2U3DW90_PURLI</name>
<evidence type="ECO:0000256" key="1">
    <source>
        <dbReference type="ARBA" id="ARBA00004141"/>
    </source>
</evidence>
<dbReference type="FunFam" id="1.20.1250.20:FF:000013">
    <property type="entry name" value="MFS general substrate transporter"/>
    <property type="match status" value="1"/>
</dbReference>
<feature type="region of interest" description="Disordered" evidence="6">
    <location>
        <begin position="58"/>
        <end position="82"/>
    </location>
</feature>
<dbReference type="SUPFAM" id="SSF103473">
    <property type="entry name" value="MFS general substrate transporter"/>
    <property type="match status" value="1"/>
</dbReference>
<feature type="transmembrane region" description="Helical" evidence="7">
    <location>
        <begin position="392"/>
        <end position="412"/>
    </location>
</feature>
<comment type="caution">
    <text evidence="8">The sequence shown here is derived from an EMBL/GenBank/DDBJ whole genome shotgun (WGS) entry which is preliminary data.</text>
</comment>
<evidence type="ECO:0000313" key="8">
    <source>
        <dbReference type="EMBL" id="PWI66520.1"/>
    </source>
</evidence>
<feature type="transmembrane region" description="Helical" evidence="7">
    <location>
        <begin position="360"/>
        <end position="380"/>
    </location>
</feature>
<feature type="transmembrane region" description="Helical" evidence="7">
    <location>
        <begin position="273"/>
        <end position="292"/>
    </location>
</feature>
<dbReference type="InterPro" id="IPR011701">
    <property type="entry name" value="MFS"/>
</dbReference>
<evidence type="ECO:0000256" key="6">
    <source>
        <dbReference type="SAM" id="MobiDB-lite"/>
    </source>
</evidence>
<keyword evidence="5 7" id="KW-0472">Membrane</keyword>
<dbReference type="Proteomes" id="UP000245956">
    <property type="component" value="Unassembled WGS sequence"/>
</dbReference>
<dbReference type="PANTHER" id="PTHR43791:SF36">
    <property type="entry name" value="TRANSPORTER, PUTATIVE (AFU_ORTHOLOGUE AFUA_6G08340)-RELATED"/>
    <property type="match status" value="1"/>
</dbReference>
<feature type="transmembrane region" description="Helical" evidence="7">
    <location>
        <begin position="612"/>
        <end position="634"/>
    </location>
</feature>
<evidence type="ECO:0000256" key="3">
    <source>
        <dbReference type="ARBA" id="ARBA00022692"/>
    </source>
</evidence>
<sequence>MLIPALTAFGGQRRRGHRQQAMSGWKWPAPERHLQRVCGEYENQRGISVFPGAIGPLQRPATAKMNPNGNCRQQGETREERTANVGAGGIIWAPKVGEAGEELEKLEVDEGSLARFPVCVSASGATHGNTVVLKRRTCPPPVSTRKGERVFQQLHLHGDSLFRSIGRHSDFVDFSFIPYKPAAMAGDASLPPPEPASEKVENHQIEGDSAVASSQYVIDPAIEKRVVRKLDMRVVPMVMALYLLAFLDRSNVGNARIAGMDKDLDLVGDRYDWLLTIFYIPYIIFEFQAIMWKVVPPHRWAAITVFAWGLFSTVQAAVHSWGAEMALRFLMGAAEAGYGPGIPYLLSFFYLRHEVGLRCGLFLAAAPLANTFSGALAFGITSGNPSIAKWRVLFLVEGLPTIVMAAVAYFYLPDSPEKAKFLSEDEQRVAKARSVRQAGAGTRIGGVDWPDFFRGLLDYKAWFTALMYFSCNVSFASLPVFLPTILSEMGFTRAAAQGLTAPPFFLSFLVTVITPYIADRTQQRAIMLIILTTVGGVGYILLATVKSVGVRYFGVFLAAGGIFPAIANILPWVLNNQGSDTRRGAGIILLNLIGQCGPLLGTRMYPQNEAPFFVKGQSICAAFMFFTTFLVIALRTCLVWENKKLDREYGTVEEQRARMAASQEAGEKPGSEVAVENYGSLFRYVL</sequence>
<feature type="transmembrane region" description="Helical" evidence="7">
    <location>
        <begin position="234"/>
        <end position="253"/>
    </location>
</feature>
<dbReference type="Gene3D" id="1.20.1250.20">
    <property type="entry name" value="MFS general substrate transporter like domains"/>
    <property type="match status" value="2"/>
</dbReference>
<evidence type="ECO:0008006" key="10">
    <source>
        <dbReference type="Google" id="ProtNLM"/>
    </source>
</evidence>
<feature type="compositionally biased region" description="Polar residues" evidence="6">
    <location>
        <begin position="65"/>
        <end position="74"/>
    </location>
</feature>
<dbReference type="PANTHER" id="PTHR43791">
    <property type="entry name" value="PERMEASE-RELATED"/>
    <property type="match status" value="1"/>
</dbReference>
<dbReference type="InterPro" id="IPR036259">
    <property type="entry name" value="MFS_trans_sf"/>
</dbReference>
<evidence type="ECO:0000256" key="2">
    <source>
        <dbReference type="ARBA" id="ARBA00022448"/>
    </source>
</evidence>